<protein>
    <submittedName>
        <fullName evidence="2">Uncharacterized protein</fullName>
    </submittedName>
</protein>
<evidence type="ECO:0000256" key="1">
    <source>
        <dbReference type="SAM" id="MobiDB-lite"/>
    </source>
</evidence>
<sequence>IQLNYQKTTNGLRPSGDKENLTTKERTVWEELRKNTSIVIKPVDKSSATVIMDKVDYVQEALHQLNDRNYYIPLQKPIYQQTTGQDTSIYYQKSTNPLNHGQYLTKYQRDDLLCPIATVKAIHSVAEYLDSFLTPLSNRPQQKQKNHLE</sequence>
<name>A0AAQ5YBK5_AMPOC</name>
<proteinExistence type="predicted"/>
<accession>A0AAQ5YBK5</accession>
<organism evidence="2 3">
    <name type="scientific">Amphiprion ocellaris</name>
    <name type="common">Clown anemonefish</name>
    <dbReference type="NCBI Taxonomy" id="80972"/>
    <lineage>
        <taxon>Eukaryota</taxon>
        <taxon>Metazoa</taxon>
        <taxon>Chordata</taxon>
        <taxon>Craniata</taxon>
        <taxon>Vertebrata</taxon>
        <taxon>Euteleostomi</taxon>
        <taxon>Actinopterygii</taxon>
        <taxon>Neopterygii</taxon>
        <taxon>Teleostei</taxon>
        <taxon>Neoteleostei</taxon>
        <taxon>Acanthomorphata</taxon>
        <taxon>Ovalentaria</taxon>
        <taxon>Pomacentridae</taxon>
        <taxon>Amphiprion</taxon>
    </lineage>
</organism>
<reference evidence="2" key="2">
    <citation type="submission" date="2025-08" db="UniProtKB">
        <authorList>
            <consortium name="Ensembl"/>
        </authorList>
    </citation>
    <scope>IDENTIFICATION</scope>
</reference>
<reference evidence="2" key="3">
    <citation type="submission" date="2025-09" db="UniProtKB">
        <authorList>
            <consortium name="Ensembl"/>
        </authorList>
    </citation>
    <scope>IDENTIFICATION</scope>
</reference>
<feature type="compositionally biased region" description="Polar residues" evidence="1">
    <location>
        <begin position="1"/>
        <end position="12"/>
    </location>
</feature>
<evidence type="ECO:0000313" key="2">
    <source>
        <dbReference type="Ensembl" id="ENSAOCP00000050342.1"/>
    </source>
</evidence>
<reference evidence="2 3" key="1">
    <citation type="submission" date="2022-01" db="EMBL/GenBank/DDBJ databases">
        <title>A chromosome-scale genome assembly of the false clownfish, Amphiprion ocellaris.</title>
        <authorList>
            <person name="Ryu T."/>
        </authorList>
    </citation>
    <scope>NUCLEOTIDE SEQUENCE [LARGE SCALE GENOMIC DNA]</scope>
</reference>
<dbReference type="Proteomes" id="UP001501940">
    <property type="component" value="Chromosome 14"/>
</dbReference>
<dbReference type="AlphaFoldDB" id="A0AAQ5YBK5"/>
<feature type="region of interest" description="Disordered" evidence="1">
    <location>
        <begin position="1"/>
        <end position="21"/>
    </location>
</feature>
<dbReference type="Ensembl" id="ENSAOCT00000037232.1">
    <property type="protein sequence ID" value="ENSAOCP00000050342.1"/>
    <property type="gene ID" value="ENSAOCG00000029093.1"/>
</dbReference>
<evidence type="ECO:0000313" key="3">
    <source>
        <dbReference type="Proteomes" id="UP001501940"/>
    </source>
</evidence>
<keyword evidence="3" id="KW-1185">Reference proteome</keyword>